<organism evidence="3 4">
    <name type="scientific">Chryseobacterium taihuense</name>
    <dbReference type="NCBI Taxonomy" id="1141221"/>
    <lineage>
        <taxon>Bacteria</taxon>
        <taxon>Pseudomonadati</taxon>
        <taxon>Bacteroidota</taxon>
        <taxon>Flavobacteriia</taxon>
        <taxon>Flavobacteriales</taxon>
        <taxon>Weeksellaceae</taxon>
        <taxon>Chryseobacterium group</taxon>
        <taxon>Chryseobacterium</taxon>
    </lineage>
</organism>
<dbReference type="RefSeq" id="WP_089745239.1">
    <property type="nucleotide sequence ID" value="NZ_FNHD01000018.1"/>
</dbReference>
<name>A0ABY0R186_9FLAO</name>
<comment type="caution">
    <text evidence="3">The sequence shown here is derived from an EMBL/GenBank/DDBJ whole genome shotgun (WGS) entry which is preliminary data.</text>
</comment>
<sequence length="351" mass="40937">MNHKQVTFVREFRGISQTALAKSIEGLSQSNLSNFEKGLSTLSEDLKQKVVDKLQFPKGFFELKINISIENKHYRKKATIRKAIVDKFENFCKILGYVVDEMSEYVEWPAFRLQPLNVEEGYTPRYIANYTRKLLRLNKSEPVANIITLLEQSGIIVYELAEDEKFDGVSFITDKGFAIIVINKNFSNDRKRFTLAHELGHILMHNEFNFPISSYRDEKWKEKEANEFAGEFLMPEEAIVNSLRNLKISDLMVLKNYWLTSMSSIIRRAFELGLINKDRYTYFAIEMSRRGYNKQEPGIVYIDNPVCFKNGYLLLKNELNYDVEDFIEIFALPKDVITDIYSFVPTLKALN</sequence>
<comment type="similarity">
    <text evidence="1">Belongs to the short-chain fatty acyl-CoA assimilation regulator (ScfR) family.</text>
</comment>
<dbReference type="InterPro" id="IPR052345">
    <property type="entry name" value="Rad_response_metalloprotease"/>
</dbReference>
<dbReference type="Gene3D" id="1.10.10.2910">
    <property type="match status" value="1"/>
</dbReference>
<dbReference type="InterPro" id="IPR010982">
    <property type="entry name" value="Lambda_DNA-bd_dom_sf"/>
</dbReference>
<protein>
    <submittedName>
        <fullName evidence="3">Zn-dependent peptidase ImmA, M78 family</fullName>
    </submittedName>
</protein>
<keyword evidence="4" id="KW-1185">Reference proteome</keyword>
<gene>
    <name evidence="3" type="ORF">SAMN05216273_11881</name>
</gene>
<proteinExistence type="inferred from homology"/>
<dbReference type="PANTHER" id="PTHR43236:SF1">
    <property type="entry name" value="BLL7220 PROTEIN"/>
    <property type="match status" value="1"/>
</dbReference>
<dbReference type="InterPro" id="IPR001387">
    <property type="entry name" value="Cro/C1-type_HTH"/>
</dbReference>
<accession>A0ABY0R186</accession>
<dbReference type="EMBL" id="FNHD01000018">
    <property type="protein sequence ID" value="SDM25146.1"/>
    <property type="molecule type" value="Genomic_DNA"/>
</dbReference>
<dbReference type="Proteomes" id="UP000199242">
    <property type="component" value="Unassembled WGS sequence"/>
</dbReference>
<dbReference type="SUPFAM" id="SSF47413">
    <property type="entry name" value="lambda repressor-like DNA-binding domains"/>
    <property type="match status" value="1"/>
</dbReference>
<evidence type="ECO:0000313" key="4">
    <source>
        <dbReference type="Proteomes" id="UP000199242"/>
    </source>
</evidence>
<evidence type="ECO:0000259" key="2">
    <source>
        <dbReference type="PROSITE" id="PS50943"/>
    </source>
</evidence>
<dbReference type="PROSITE" id="PS50943">
    <property type="entry name" value="HTH_CROC1"/>
    <property type="match status" value="1"/>
</dbReference>
<feature type="domain" description="HTH cro/C1-type" evidence="2">
    <location>
        <begin position="10"/>
        <end position="61"/>
    </location>
</feature>
<dbReference type="CDD" id="cd00093">
    <property type="entry name" value="HTH_XRE"/>
    <property type="match status" value="1"/>
</dbReference>
<dbReference type="InterPro" id="IPR010359">
    <property type="entry name" value="IrrE_HExxH"/>
</dbReference>
<dbReference type="PANTHER" id="PTHR43236">
    <property type="entry name" value="ANTITOXIN HIGA1"/>
    <property type="match status" value="1"/>
</dbReference>
<evidence type="ECO:0000313" key="3">
    <source>
        <dbReference type="EMBL" id="SDM25146.1"/>
    </source>
</evidence>
<dbReference type="Gene3D" id="1.10.260.40">
    <property type="entry name" value="lambda repressor-like DNA-binding domains"/>
    <property type="match status" value="1"/>
</dbReference>
<evidence type="ECO:0000256" key="1">
    <source>
        <dbReference type="ARBA" id="ARBA00007227"/>
    </source>
</evidence>
<reference evidence="3 4" key="1">
    <citation type="submission" date="2016-10" db="EMBL/GenBank/DDBJ databases">
        <authorList>
            <person name="Varghese N."/>
            <person name="Submissions S."/>
        </authorList>
    </citation>
    <scope>NUCLEOTIDE SEQUENCE [LARGE SCALE GENOMIC DNA]</scope>
    <source>
        <strain evidence="3 4">CGMCC 1.10941</strain>
    </source>
</reference>
<dbReference type="Pfam" id="PF06114">
    <property type="entry name" value="Peptidase_M78"/>
    <property type="match status" value="1"/>
</dbReference>